<keyword evidence="3 11" id="KW-0808">Transferase</keyword>
<dbReference type="NCBIfam" id="TIGR01768">
    <property type="entry name" value="GGGP-family"/>
    <property type="match status" value="1"/>
</dbReference>
<dbReference type="Gene3D" id="3.20.20.390">
    <property type="entry name" value="FMN-linked oxidoreductases"/>
    <property type="match status" value="1"/>
</dbReference>
<dbReference type="PANTHER" id="PTHR21235">
    <property type="entry name" value="IMIDAZOLE GLYCEROL PHOSPHATE SYNTHASE SUBUNIT HISF/H IGP SYNTHASE SUBUNIT HISF/H"/>
    <property type="match status" value="1"/>
</dbReference>
<keyword evidence="8" id="KW-1208">Phospholipid metabolism</keyword>
<name>A0A0P1P1A1_9BACT</name>
<evidence type="ECO:0000256" key="8">
    <source>
        <dbReference type="ARBA" id="ARBA00023264"/>
    </source>
</evidence>
<dbReference type="GO" id="GO:0000287">
    <property type="term" value="F:magnesium ion binding"/>
    <property type="evidence" value="ECO:0007669"/>
    <property type="project" value="InterPro"/>
</dbReference>
<dbReference type="NCBIfam" id="NF003198">
    <property type="entry name" value="PRK04169.1-2"/>
    <property type="match status" value="1"/>
</dbReference>
<dbReference type="Proteomes" id="UP000199197">
    <property type="component" value="Unassembled WGS sequence"/>
</dbReference>
<evidence type="ECO:0000256" key="3">
    <source>
        <dbReference type="ARBA" id="ARBA00022679"/>
    </source>
</evidence>
<gene>
    <name evidence="11" type="ORF">JGI23_01924</name>
</gene>
<sequence>MKIYNKTRANLVKNLQSIRGVSSGKVYESLLNEISQKSSLYFILIDPDKANSNLTKLIRTATDCGVDGFFIGSSVLLSEKFEKCVKSVKQNTDRPVIIFPGSIYQISKFADAILFLSVLTSTNTEYIVGQQTLAAPIILNYGIEPISTAYLLIESGKTTSAVFISQSKPIPRDKPDIALAYALTAQFLGMKLIYFEAGSGADNSVPAEIIKYVKNFVKIPLVIGGGIRTPETAFEKSEAGADIIVTGNILEDTSEKNLKSLISDFVDAIHKNKK</sequence>
<keyword evidence="2" id="KW-0444">Lipid biosynthesis</keyword>
<dbReference type="Pfam" id="PF01884">
    <property type="entry name" value="PcrB"/>
    <property type="match status" value="1"/>
</dbReference>
<dbReference type="HAMAP" id="MF_00112">
    <property type="entry name" value="GGGP_HepGP_synthase"/>
    <property type="match status" value="1"/>
</dbReference>
<evidence type="ECO:0000313" key="12">
    <source>
        <dbReference type="Proteomes" id="UP000199197"/>
    </source>
</evidence>
<evidence type="ECO:0000313" key="11">
    <source>
        <dbReference type="EMBL" id="CUT05272.1"/>
    </source>
</evidence>
<evidence type="ECO:0000256" key="9">
    <source>
        <dbReference type="ARBA" id="ARBA00047288"/>
    </source>
</evidence>
<accession>A0A0P1P1A1</accession>
<keyword evidence="4" id="KW-0479">Metal-binding</keyword>
<keyword evidence="5" id="KW-0460">Magnesium</keyword>
<evidence type="ECO:0000256" key="7">
    <source>
        <dbReference type="ARBA" id="ARBA00023209"/>
    </source>
</evidence>
<dbReference type="AlphaFoldDB" id="A0A0P1P1A1"/>
<dbReference type="PANTHER" id="PTHR21235:SF22">
    <property type="entry name" value="GERANYLGERANYLGLYCERYL PHOSPHATE SYNTHASE"/>
    <property type="match status" value="1"/>
</dbReference>
<evidence type="ECO:0000256" key="10">
    <source>
        <dbReference type="NCBIfam" id="TIGR01769"/>
    </source>
</evidence>
<dbReference type="GO" id="GO:0008654">
    <property type="term" value="P:phospholipid biosynthetic process"/>
    <property type="evidence" value="ECO:0007669"/>
    <property type="project" value="UniProtKB-KW"/>
</dbReference>
<dbReference type="GO" id="GO:0005737">
    <property type="term" value="C:cytoplasm"/>
    <property type="evidence" value="ECO:0007669"/>
    <property type="project" value="InterPro"/>
</dbReference>
<proteinExistence type="inferred from homology"/>
<dbReference type="EMBL" id="CZVW01000036">
    <property type="protein sequence ID" value="CUT05272.1"/>
    <property type="molecule type" value="Genomic_DNA"/>
</dbReference>
<evidence type="ECO:0000256" key="1">
    <source>
        <dbReference type="ARBA" id="ARBA00012676"/>
    </source>
</evidence>
<evidence type="ECO:0000256" key="4">
    <source>
        <dbReference type="ARBA" id="ARBA00022723"/>
    </source>
</evidence>
<dbReference type="GO" id="GO:0006650">
    <property type="term" value="P:glycerophospholipid metabolic process"/>
    <property type="evidence" value="ECO:0007669"/>
    <property type="project" value="InterPro"/>
</dbReference>
<reference evidence="12" key="1">
    <citation type="submission" date="2015-11" db="EMBL/GenBank/DDBJ databases">
        <authorList>
            <person name="Varghese N."/>
        </authorList>
    </citation>
    <scope>NUCLEOTIDE SEQUENCE [LARGE SCALE GENOMIC DNA]</scope>
    <source>
        <strain evidence="12">JGI-23</strain>
    </source>
</reference>
<dbReference type="InterPro" id="IPR050064">
    <property type="entry name" value="IGPS_HisA/HisF"/>
</dbReference>
<keyword evidence="6" id="KW-0443">Lipid metabolism</keyword>
<dbReference type="GO" id="GO:0047294">
    <property type="term" value="F:phosphoglycerol geranylgeranyltransferase activity"/>
    <property type="evidence" value="ECO:0007669"/>
    <property type="project" value="UniProtKB-UniRule"/>
</dbReference>
<dbReference type="InterPro" id="IPR038597">
    <property type="entry name" value="GGGP/HepGP_synthase_sf"/>
</dbReference>
<dbReference type="GO" id="GO:0000107">
    <property type="term" value="F:imidazoleglycerol-phosphate synthase activity"/>
    <property type="evidence" value="ECO:0007669"/>
    <property type="project" value="TreeGrafter"/>
</dbReference>
<evidence type="ECO:0000256" key="5">
    <source>
        <dbReference type="ARBA" id="ARBA00022842"/>
    </source>
</evidence>
<keyword evidence="7" id="KW-0594">Phospholipid biosynthesis</keyword>
<keyword evidence="12" id="KW-1185">Reference proteome</keyword>
<organism evidence="11 12">
    <name type="scientific">Candidatus Chryseopegocella kryptomonas</name>
    <dbReference type="NCBI Taxonomy" id="1633643"/>
    <lineage>
        <taxon>Bacteria</taxon>
        <taxon>Pseudomonadati</taxon>
        <taxon>Candidatus Kryptoniota</taxon>
        <taxon>Candidatus Chryseopegocella</taxon>
    </lineage>
</organism>
<dbReference type="EC" id="2.5.1.41" evidence="1 10"/>
<comment type="catalytic activity">
    <reaction evidence="9">
        <text>sn-glycerol 1-phosphate + (2E,6E,10E)-geranylgeranyl diphosphate = sn-3-O-(geranylgeranyl)glycerol 1-phosphate + diphosphate</text>
        <dbReference type="Rhea" id="RHEA:23404"/>
        <dbReference type="ChEBI" id="CHEBI:33019"/>
        <dbReference type="ChEBI" id="CHEBI:57677"/>
        <dbReference type="ChEBI" id="CHEBI:57685"/>
        <dbReference type="ChEBI" id="CHEBI:58756"/>
        <dbReference type="EC" id="2.5.1.41"/>
    </reaction>
</comment>
<evidence type="ECO:0000256" key="2">
    <source>
        <dbReference type="ARBA" id="ARBA00022516"/>
    </source>
</evidence>
<dbReference type="SUPFAM" id="SSF51395">
    <property type="entry name" value="FMN-linked oxidoreductases"/>
    <property type="match status" value="1"/>
</dbReference>
<dbReference type="CDD" id="cd02812">
    <property type="entry name" value="PcrB_like"/>
    <property type="match status" value="1"/>
</dbReference>
<evidence type="ECO:0000256" key="6">
    <source>
        <dbReference type="ARBA" id="ARBA00023098"/>
    </source>
</evidence>
<protein>
    <recommendedName>
        <fullName evidence="1 10">Phosphoglycerol geranylgeranyltransferase</fullName>
        <ecNumber evidence="1 10">2.5.1.41</ecNumber>
    </recommendedName>
</protein>
<dbReference type="NCBIfam" id="TIGR01769">
    <property type="entry name" value="GGGP"/>
    <property type="match status" value="1"/>
</dbReference>
<dbReference type="InterPro" id="IPR010946">
    <property type="entry name" value="GGGP_synth"/>
</dbReference>
<dbReference type="InterPro" id="IPR008205">
    <property type="entry name" value="GGGP_HepGP_synthase"/>
</dbReference>